<evidence type="ECO:0000256" key="6">
    <source>
        <dbReference type="RuleBase" id="RU000481"/>
    </source>
</evidence>
<dbReference type="PANTHER" id="PTHR46383:SF1">
    <property type="entry name" value="ASPARTATE AMINOTRANSFERASE"/>
    <property type="match status" value="1"/>
</dbReference>
<sequence>MNNTLSDKVNSLETSATLAMAAKARELKSQGKDIIGLSLGEPDFNTPQFIKDAAKQAIDENYHAYTPVDGYADLKKSIQQKFKRDNNLDYQPSQIVVSTGAKQSLYNVANAILNPGDEVVLPCPYWVSYRDIVQLTGAKAIEVSTSLETDFKMTAEQLEQAISPNTKMLWYSSPCNPSGSVYSEKELRALAEVLKKHPQIVVVSDEIYEHINFSEEKFSMAEIDFMKERTVTVNGVSKAYSMTGWRIGYIGAPEYIAKACTKLQGQVTSGANCIAQRAVIAALDAPISEIKFMIDKFKERRKLVLDLVEDIKGFTSNVPEGAFYVFPNVSDFFGKTIGKHEINNASDFSLFLLEVANVATVTGEAFGNPNCIRISYAASEVDIKEAFKRIKLALT</sequence>
<dbReference type="GO" id="GO:0030170">
    <property type="term" value="F:pyridoxal phosphate binding"/>
    <property type="evidence" value="ECO:0007669"/>
    <property type="project" value="InterPro"/>
</dbReference>
<keyword evidence="4 6" id="KW-0808">Transferase</keyword>
<dbReference type="GO" id="GO:0008483">
    <property type="term" value="F:transaminase activity"/>
    <property type="evidence" value="ECO:0007669"/>
    <property type="project" value="UniProtKB-KW"/>
</dbReference>
<evidence type="ECO:0000313" key="9">
    <source>
        <dbReference type="Proteomes" id="UP000599688"/>
    </source>
</evidence>
<dbReference type="AlphaFoldDB" id="A0A917EA73"/>
<keyword evidence="9" id="KW-1185">Reference proteome</keyword>
<evidence type="ECO:0000259" key="7">
    <source>
        <dbReference type="Pfam" id="PF00155"/>
    </source>
</evidence>
<dbReference type="InterPro" id="IPR050596">
    <property type="entry name" value="AspAT/PAT-like"/>
</dbReference>
<dbReference type="PROSITE" id="PS00105">
    <property type="entry name" value="AA_TRANSFER_CLASS_1"/>
    <property type="match status" value="1"/>
</dbReference>
<evidence type="ECO:0000313" key="8">
    <source>
        <dbReference type="EMBL" id="GGE17842.1"/>
    </source>
</evidence>
<feature type="domain" description="Aminotransferase class I/classII large" evidence="7">
    <location>
        <begin position="32"/>
        <end position="390"/>
    </location>
</feature>
<protein>
    <recommendedName>
        <fullName evidence="6">Aminotransferase</fullName>
        <ecNumber evidence="6">2.6.1.-</ecNumber>
    </recommendedName>
</protein>
<dbReference type="Proteomes" id="UP000599688">
    <property type="component" value="Unassembled WGS sequence"/>
</dbReference>
<gene>
    <name evidence="8" type="primary">aspC1</name>
    <name evidence="8" type="ORF">GCM10010831_18860</name>
</gene>
<dbReference type="Gene3D" id="3.90.1150.10">
    <property type="entry name" value="Aspartate Aminotransferase, domain 1"/>
    <property type="match status" value="1"/>
</dbReference>
<dbReference type="RefSeq" id="WP_188406599.1">
    <property type="nucleotide sequence ID" value="NZ_BMGL01000010.1"/>
</dbReference>
<dbReference type="PANTHER" id="PTHR46383">
    <property type="entry name" value="ASPARTATE AMINOTRANSFERASE"/>
    <property type="match status" value="1"/>
</dbReference>
<dbReference type="InterPro" id="IPR015422">
    <property type="entry name" value="PyrdxlP-dep_Trfase_small"/>
</dbReference>
<dbReference type="Pfam" id="PF00155">
    <property type="entry name" value="Aminotran_1_2"/>
    <property type="match status" value="1"/>
</dbReference>
<keyword evidence="5" id="KW-0663">Pyridoxal phosphate</keyword>
<dbReference type="InterPro" id="IPR004839">
    <property type="entry name" value="Aminotransferase_I/II_large"/>
</dbReference>
<dbReference type="InterPro" id="IPR015421">
    <property type="entry name" value="PyrdxlP-dep_Trfase_major"/>
</dbReference>
<comment type="caution">
    <text evidence="8">The sequence shown here is derived from an EMBL/GenBank/DDBJ whole genome shotgun (WGS) entry which is preliminary data.</text>
</comment>
<comment type="cofactor">
    <cofactor evidence="1 6">
        <name>pyridoxal 5'-phosphate</name>
        <dbReference type="ChEBI" id="CHEBI:597326"/>
    </cofactor>
</comment>
<evidence type="ECO:0000256" key="4">
    <source>
        <dbReference type="ARBA" id="ARBA00022679"/>
    </source>
</evidence>
<evidence type="ECO:0000256" key="1">
    <source>
        <dbReference type="ARBA" id="ARBA00001933"/>
    </source>
</evidence>
<dbReference type="EC" id="2.6.1.-" evidence="6"/>
<dbReference type="Gene3D" id="3.40.640.10">
    <property type="entry name" value="Type I PLP-dependent aspartate aminotransferase-like (Major domain)"/>
    <property type="match status" value="1"/>
</dbReference>
<dbReference type="CDD" id="cd00609">
    <property type="entry name" value="AAT_like"/>
    <property type="match status" value="1"/>
</dbReference>
<reference evidence="8 9" key="1">
    <citation type="journal article" date="2014" name="Int. J. Syst. Evol. Microbiol.">
        <title>Complete genome sequence of Corynebacterium casei LMG S-19264T (=DSM 44701T), isolated from a smear-ripened cheese.</title>
        <authorList>
            <consortium name="US DOE Joint Genome Institute (JGI-PGF)"/>
            <person name="Walter F."/>
            <person name="Albersmeier A."/>
            <person name="Kalinowski J."/>
            <person name="Ruckert C."/>
        </authorList>
    </citation>
    <scope>NUCLEOTIDE SEQUENCE [LARGE SCALE GENOMIC DNA]</scope>
    <source>
        <strain evidence="8 9">CGMCC 1.12925</strain>
    </source>
</reference>
<dbReference type="SUPFAM" id="SSF53383">
    <property type="entry name" value="PLP-dependent transferases"/>
    <property type="match status" value="1"/>
</dbReference>
<evidence type="ECO:0000256" key="2">
    <source>
        <dbReference type="ARBA" id="ARBA00007441"/>
    </source>
</evidence>
<dbReference type="FunFam" id="3.40.640.10:FF:000033">
    <property type="entry name" value="Aspartate aminotransferase"/>
    <property type="match status" value="1"/>
</dbReference>
<dbReference type="InterPro" id="IPR004838">
    <property type="entry name" value="NHTrfase_class1_PyrdxlP-BS"/>
</dbReference>
<keyword evidence="3 6" id="KW-0032">Aminotransferase</keyword>
<evidence type="ECO:0000256" key="3">
    <source>
        <dbReference type="ARBA" id="ARBA00022576"/>
    </source>
</evidence>
<accession>A0A917EA73</accession>
<evidence type="ECO:0000256" key="5">
    <source>
        <dbReference type="ARBA" id="ARBA00022898"/>
    </source>
</evidence>
<dbReference type="GO" id="GO:0006520">
    <property type="term" value="P:amino acid metabolic process"/>
    <property type="evidence" value="ECO:0007669"/>
    <property type="project" value="InterPro"/>
</dbReference>
<name>A0A917EA73_9FLAO</name>
<proteinExistence type="inferred from homology"/>
<comment type="similarity">
    <text evidence="2 6">Belongs to the class-I pyridoxal-phosphate-dependent aminotransferase family.</text>
</comment>
<organism evidence="8 9">
    <name type="scientific">Psychroflexus salis</name>
    <dbReference type="NCBI Taxonomy" id="1526574"/>
    <lineage>
        <taxon>Bacteria</taxon>
        <taxon>Pseudomonadati</taxon>
        <taxon>Bacteroidota</taxon>
        <taxon>Flavobacteriia</taxon>
        <taxon>Flavobacteriales</taxon>
        <taxon>Flavobacteriaceae</taxon>
        <taxon>Psychroflexus</taxon>
    </lineage>
</organism>
<dbReference type="InterPro" id="IPR015424">
    <property type="entry name" value="PyrdxlP-dep_Trfase"/>
</dbReference>
<dbReference type="EMBL" id="BMGL01000010">
    <property type="protein sequence ID" value="GGE17842.1"/>
    <property type="molecule type" value="Genomic_DNA"/>
</dbReference>